<name>A0ABU1UZ16_9GAMM</name>
<dbReference type="Gene3D" id="3.30.365.10">
    <property type="entry name" value="Aldehyde oxidase/xanthine dehydrogenase, molybdopterin binding domain"/>
    <property type="match status" value="4"/>
</dbReference>
<dbReference type="InterPro" id="IPR046867">
    <property type="entry name" value="AldOxase/xan_DH_MoCoBD2"/>
</dbReference>
<sequence>MNFLKRQTIQAQQNSRSSALSRRTFLQAVSAGGGLLLGSGFLIGSASVAAADKSIAAASTTAADAPVFNAFLKITPDSKVTMVVKHLDMGQGVSTGLTSLVAEELDASWEQMQWEFAPADNHRYNNLFWGPTQGTGGSSSIANSWMQLREAGAAARAMLVAAAAAEWKVPAEEIRVSNGIISHGTRSSNFGAFAAKASLLPVPQKPAVKDPKDFQLIGKTIPRKDSNEKTSGKAIYTQDIQLPGMLTALVAYPPQVFGKVKKVNAAKAKASPGVVAVVEFPRGVAVVAENFWAAKKARELLKIEWDLSACETRSSDELFKACHDAASKTGISVKNAGDAIAALAKAKQVIEAKYELPYVTHAAIEPINCVVKVEKNSCELWFACQMPTIDQQQVAAATGIKPEHVKINTLYAGGSFGRRACPSDYVVDAANIAKQIPGRAVKMLWTREDEILNARYRPMAVHHIRGAVSSRGKVVAWQHHAVAQAILRGTPFEGFIQGEVDGTVAEGIEDMHYTIPNLQVQATEIPIKVSTLWWRSVGHSGNAFVVETFIDQLAKAANKDPVVFRRKLLADTPRALGVLNLAAEKSAWGNSLPEGVARGIAVHKSFGTWVAQVAEVRVKDDGSFKVERVVCAVDCGVAVNPDVIRAQMEGGIGMGLSAALGEAITLKKGVVEQSNFHNYPLLSIDAMPKVEVHIVPSAEMPSGVGEPGLPPIAGAVANALFAATGKPLTKLPLGNKV</sequence>
<protein>
    <submittedName>
        <fullName evidence="2">Isoquinoline 1-oxidoreductase beta subunit</fullName>
        <ecNumber evidence="2">1.3.99.16</ecNumber>
    </submittedName>
</protein>
<dbReference type="EC" id="1.3.99.16" evidence="2"/>
<dbReference type="Proteomes" id="UP001253595">
    <property type="component" value="Unassembled WGS sequence"/>
</dbReference>
<feature type="domain" description="Aldehyde oxidase/xanthine dehydrogenase a/b hammerhead" evidence="1">
    <location>
        <begin position="231"/>
        <end position="309"/>
    </location>
</feature>
<keyword evidence="2" id="KW-0560">Oxidoreductase</keyword>
<comment type="caution">
    <text evidence="2">The sequence shown here is derived from an EMBL/GenBank/DDBJ whole genome shotgun (WGS) entry which is preliminary data.</text>
</comment>
<dbReference type="PANTHER" id="PTHR47495">
    <property type="entry name" value="ALDEHYDE DEHYDROGENASE"/>
    <property type="match status" value="1"/>
</dbReference>
<dbReference type="InterPro" id="IPR012368">
    <property type="entry name" value="OxRdtase_Mopterin-bd_su_IorB"/>
</dbReference>
<organism evidence="2 3">
    <name type="scientific">Cellvibrio fibrivorans</name>
    <dbReference type="NCBI Taxonomy" id="126350"/>
    <lineage>
        <taxon>Bacteria</taxon>
        <taxon>Pseudomonadati</taxon>
        <taxon>Pseudomonadota</taxon>
        <taxon>Gammaproteobacteria</taxon>
        <taxon>Cellvibrionales</taxon>
        <taxon>Cellvibrionaceae</taxon>
        <taxon>Cellvibrio</taxon>
    </lineage>
</organism>
<dbReference type="InterPro" id="IPR008274">
    <property type="entry name" value="AldOxase/xan_DH_MoCoBD1"/>
</dbReference>
<dbReference type="InterPro" id="IPR037165">
    <property type="entry name" value="AldOxase/xan_DH_Mopterin-bd_sf"/>
</dbReference>
<dbReference type="PANTHER" id="PTHR47495:SF2">
    <property type="entry name" value="ALDEHYDE DEHYDROGENASE"/>
    <property type="match status" value="1"/>
</dbReference>
<keyword evidence="3" id="KW-1185">Reference proteome</keyword>
<dbReference type="EMBL" id="JAVDVX010000004">
    <property type="protein sequence ID" value="MDR7090446.1"/>
    <property type="molecule type" value="Genomic_DNA"/>
</dbReference>
<evidence type="ECO:0000313" key="3">
    <source>
        <dbReference type="Proteomes" id="UP001253595"/>
    </source>
</evidence>
<dbReference type="SUPFAM" id="SSF56003">
    <property type="entry name" value="Molybdenum cofactor-binding domain"/>
    <property type="match status" value="2"/>
</dbReference>
<dbReference type="InterPro" id="IPR052516">
    <property type="entry name" value="N-heterocyclic_Hydroxylase"/>
</dbReference>
<dbReference type="PIRSF" id="PIRSF036389">
    <property type="entry name" value="IOR_B"/>
    <property type="match status" value="1"/>
</dbReference>
<accession>A0ABU1UZ16</accession>
<dbReference type="InterPro" id="IPR000674">
    <property type="entry name" value="Ald_Oxase/Xan_DH_a/b"/>
</dbReference>
<evidence type="ECO:0000259" key="1">
    <source>
        <dbReference type="SMART" id="SM01008"/>
    </source>
</evidence>
<dbReference type="Pfam" id="PF02738">
    <property type="entry name" value="MoCoBD_1"/>
    <property type="match status" value="1"/>
</dbReference>
<dbReference type="InterPro" id="IPR006311">
    <property type="entry name" value="TAT_signal"/>
</dbReference>
<dbReference type="Gene3D" id="3.90.1170.50">
    <property type="entry name" value="Aldehyde oxidase/xanthine dehydrogenase, a/b hammerhead"/>
    <property type="match status" value="1"/>
</dbReference>
<evidence type="ECO:0000313" key="2">
    <source>
        <dbReference type="EMBL" id="MDR7090446.1"/>
    </source>
</evidence>
<dbReference type="RefSeq" id="WP_310072774.1">
    <property type="nucleotide sequence ID" value="NZ_JAVDVX010000004.1"/>
</dbReference>
<dbReference type="Pfam" id="PF20256">
    <property type="entry name" value="MoCoBD_2"/>
    <property type="match status" value="2"/>
</dbReference>
<dbReference type="GO" id="GO:0047121">
    <property type="term" value="F:isoquinoline 1-oxidoreductase activity"/>
    <property type="evidence" value="ECO:0007669"/>
    <property type="project" value="UniProtKB-EC"/>
</dbReference>
<dbReference type="PROSITE" id="PS51318">
    <property type="entry name" value="TAT"/>
    <property type="match status" value="1"/>
</dbReference>
<reference evidence="2 3" key="1">
    <citation type="submission" date="2023-07" db="EMBL/GenBank/DDBJ databases">
        <title>Sorghum-associated microbial communities from plants grown in Nebraska, USA.</title>
        <authorList>
            <person name="Schachtman D."/>
        </authorList>
    </citation>
    <scope>NUCLEOTIDE SEQUENCE [LARGE SCALE GENOMIC DNA]</scope>
    <source>
        <strain evidence="2 3">BE190</strain>
    </source>
</reference>
<dbReference type="SMART" id="SM01008">
    <property type="entry name" value="Ald_Xan_dh_C"/>
    <property type="match status" value="1"/>
</dbReference>
<proteinExistence type="predicted"/>
<gene>
    <name evidence="2" type="ORF">J2X05_002470</name>
</gene>